<dbReference type="AlphaFoldDB" id="S8APF2"/>
<sequence>MTLGPIGSHPALPSAFRIQTHRLSNIPPSRYLATVPSRLFLGLWSAGSEDRGIGGPWKLPEIPSFGQNRLSDSWAVSTGFTIGLWAMRMMRMMHAVPVLVVRNDLAWVHWAPRQRELYYLAEVSVVLGDHAITSANSRPLG</sequence>
<evidence type="ECO:0000313" key="2">
    <source>
        <dbReference type="Proteomes" id="UP000019376"/>
    </source>
</evidence>
<accession>S8APF2</accession>
<dbReference type="EMBL" id="KB644410">
    <property type="protein sequence ID" value="EPS27793.1"/>
    <property type="molecule type" value="Genomic_DNA"/>
</dbReference>
<gene>
    <name evidence="1" type="ORF">PDE_02737</name>
</gene>
<dbReference type="HOGENOM" id="CLU_1825935_0_0_1"/>
<protein>
    <submittedName>
        <fullName evidence="1">Uncharacterized protein</fullName>
    </submittedName>
</protein>
<reference evidence="1 2" key="1">
    <citation type="journal article" date="2013" name="PLoS ONE">
        <title>Genomic and secretomic analyses reveal unique features of the lignocellulolytic enzyme system of Penicillium decumbens.</title>
        <authorList>
            <person name="Liu G."/>
            <person name="Zhang L."/>
            <person name="Wei X."/>
            <person name="Zou G."/>
            <person name="Qin Y."/>
            <person name="Ma L."/>
            <person name="Li J."/>
            <person name="Zheng H."/>
            <person name="Wang S."/>
            <person name="Wang C."/>
            <person name="Xun L."/>
            <person name="Zhao G.-P."/>
            <person name="Zhou Z."/>
            <person name="Qu Y."/>
        </authorList>
    </citation>
    <scope>NUCLEOTIDE SEQUENCE [LARGE SCALE GENOMIC DNA]</scope>
    <source>
        <strain evidence="2">114-2 / CGMCC 5302</strain>
    </source>
</reference>
<proteinExistence type="predicted"/>
<dbReference type="Proteomes" id="UP000019376">
    <property type="component" value="Unassembled WGS sequence"/>
</dbReference>
<keyword evidence="2" id="KW-1185">Reference proteome</keyword>
<organism evidence="1 2">
    <name type="scientific">Penicillium oxalicum (strain 114-2 / CGMCC 5302)</name>
    <name type="common">Penicillium decumbens</name>
    <dbReference type="NCBI Taxonomy" id="933388"/>
    <lineage>
        <taxon>Eukaryota</taxon>
        <taxon>Fungi</taxon>
        <taxon>Dikarya</taxon>
        <taxon>Ascomycota</taxon>
        <taxon>Pezizomycotina</taxon>
        <taxon>Eurotiomycetes</taxon>
        <taxon>Eurotiomycetidae</taxon>
        <taxon>Eurotiales</taxon>
        <taxon>Aspergillaceae</taxon>
        <taxon>Penicillium</taxon>
    </lineage>
</organism>
<name>S8APF2_PENO1</name>
<evidence type="ECO:0000313" key="1">
    <source>
        <dbReference type="EMBL" id="EPS27793.1"/>
    </source>
</evidence>